<keyword evidence="1" id="KW-0732">Signal</keyword>
<name>A0A835YIX3_9STRA</name>
<dbReference type="Gene3D" id="3.10.180.10">
    <property type="entry name" value="2,3-Dihydroxybiphenyl 1,2-Dioxygenase, domain 1"/>
    <property type="match status" value="2"/>
</dbReference>
<dbReference type="SUPFAM" id="SSF54593">
    <property type="entry name" value="Glyoxalase/Bleomycin resistance protein/Dihydroxybiphenyl dioxygenase"/>
    <property type="match status" value="1"/>
</dbReference>
<dbReference type="GO" id="GO:0005737">
    <property type="term" value="C:cytoplasm"/>
    <property type="evidence" value="ECO:0007669"/>
    <property type="project" value="TreeGrafter"/>
</dbReference>
<dbReference type="GO" id="GO:0019243">
    <property type="term" value="P:methylglyoxal catabolic process to D-lactate via S-lactoyl-glutathione"/>
    <property type="evidence" value="ECO:0007669"/>
    <property type="project" value="TreeGrafter"/>
</dbReference>
<accession>A0A835YIX3</accession>
<dbReference type="EMBL" id="JAFCMP010000537">
    <property type="protein sequence ID" value="KAG5176356.1"/>
    <property type="molecule type" value="Genomic_DNA"/>
</dbReference>
<dbReference type="AlphaFoldDB" id="A0A835YIX3"/>
<dbReference type="GO" id="GO:0004462">
    <property type="term" value="F:lactoylglutathione lyase activity"/>
    <property type="evidence" value="ECO:0007669"/>
    <property type="project" value="TreeGrafter"/>
</dbReference>
<evidence type="ECO:0000313" key="3">
    <source>
        <dbReference type="EMBL" id="KAG5176356.1"/>
    </source>
</evidence>
<dbReference type="PROSITE" id="PS51819">
    <property type="entry name" value="VOC"/>
    <property type="match status" value="1"/>
</dbReference>
<dbReference type="Proteomes" id="UP000664859">
    <property type="component" value="Unassembled WGS sequence"/>
</dbReference>
<dbReference type="PANTHER" id="PTHR46036">
    <property type="entry name" value="LACTOYLGLUTATHIONE LYASE"/>
    <property type="match status" value="1"/>
</dbReference>
<dbReference type="OrthoDB" id="16820at2759"/>
<feature type="signal peptide" evidence="1">
    <location>
        <begin position="1"/>
        <end position="18"/>
    </location>
</feature>
<dbReference type="InterPro" id="IPR037523">
    <property type="entry name" value="VOC_core"/>
</dbReference>
<evidence type="ECO:0000313" key="4">
    <source>
        <dbReference type="Proteomes" id="UP000664859"/>
    </source>
</evidence>
<proteinExistence type="predicted"/>
<dbReference type="InterPro" id="IPR029068">
    <property type="entry name" value="Glyas_Bleomycin-R_OHBP_Dase"/>
</dbReference>
<sequence length="377" mass="39921">MWSSATASLVLLLAGVHAFVPSSLPQHLCRHSISSSSAGIQSKRQHPCTLGSQSSNDESSLAGAGAAAVERRQFIAAAASACAVLVAGSPEGCNAIGELPETLSQKRFVQHAVVNVPDIEAAIRFYTEGLGMRVVRSRADTSANTNTTFVAYGPEQLTVPKDWAPGVSSFAAYGGHFSLELVGPLNPPADGELPFYDPGNGVQYIQIAVDTYRISKVIAAGGEVIFGYGGLKINLFSGVRRDPMMFVALKVSDLKKSVQWYTDVLGMSQFPYPKAREAVDSVFEPKQPKGSVFMGYDEDGSGVLLIPKDKKDKAPIVVGSAYSKLAVLATDVEDEGKRVGAMYAGKAPGTSTSVAVVADPDGYTTVLVEYDDFAREL</sequence>
<feature type="domain" description="VOC" evidence="2">
    <location>
        <begin position="243"/>
        <end position="370"/>
    </location>
</feature>
<gene>
    <name evidence="3" type="ORF">JKP88DRAFT_265399</name>
</gene>
<organism evidence="3 4">
    <name type="scientific">Tribonema minus</name>
    <dbReference type="NCBI Taxonomy" id="303371"/>
    <lineage>
        <taxon>Eukaryota</taxon>
        <taxon>Sar</taxon>
        <taxon>Stramenopiles</taxon>
        <taxon>Ochrophyta</taxon>
        <taxon>PX clade</taxon>
        <taxon>Xanthophyceae</taxon>
        <taxon>Tribonematales</taxon>
        <taxon>Tribonemataceae</taxon>
        <taxon>Tribonema</taxon>
    </lineage>
</organism>
<keyword evidence="4" id="KW-1185">Reference proteome</keyword>
<reference evidence="3" key="1">
    <citation type="submission" date="2021-02" db="EMBL/GenBank/DDBJ databases">
        <title>First Annotated Genome of the Yellow-green Alga Tribonema minus.</title>
        <authorList>
            <person name="Mahan K.M."/>
        </authorList>
    </citation>
    <scope>NUCLEOTIDE SEQUENCE</scope>
    <source>
        <strain evidence="3">UTEX B ZZ1240</strain>
    </source>
</reference>
<evidence type="ECO:0000259" key="2">
    <source>
        <dbReference type="PROSITE" id="PS51819"/>
    </source>
</evidence>
<dbReference type="InterPro" id="IPR004360">
    <property type="entry name" value="Glyas_Fos-R_dOase_dom"/>
</dbReference>
<dbReference type="PANTHER" id="PTHR46036:SF5">
    <property type="entry name" value="LACTOYLGLUTATHIONE LYASE"/>
    <property type="match status" value="1"/>
</dbReference>
<feature type="chain" id="PRO_5032910315" description="VOC domain-containing protein" evidence="1">
    <location>
        <begin position="19"/>
        <end position="377"/>
    </location>
</feature>
<comment type="caution">
    <text evidence="3">The sequence shown here is derived from an EMBL/GenBank/DDBJ whole genome shotgun (WGS) entry which is preliminary data.</text>
</comment>
<protein>
    <recommendedName>
        <fullName evidence="2">VOC domain-containing protein</fullName>
    </recommendedName>
</protein>
<evidence type="ECO:0000256" key="1">
    <source>
        <dbReference type="SAM" id="SignalP"/>
    </source>
</evidence>
<dbReference type="Pfam" id="PF00903">
    <property type="entry name" value="Glyoxalase"/>
    <property type="match status" value="2"/>
</dbReference>